<proteinExistence type="predicted"/>
<protein>
    <submittedName>
        <fullName evidence="2">Uncharacterized protein</fullName>
    </submittedName>
</protein>
<dbReference type="EMBL" id="BGPR01000122">
    <property type="protein sequence ID" value="GBL96568.1"/>
    <property type="molecule type" value="Genomic_DNA"/>
</dbReference>
<gene>
    <name evidence="2" type="ORF">AVEN_207755_1</name>
</gene>
<keyword evidence="3" id="KW-1185">Reference proteome</keyword>
<evidence type="ECO:0000256" key="1">
    <source>
        <dbReference type="SAM" id="MobiDB-lite"/>
    </source>
</evidence>
<name>A0A4Y2BWX4_ARAVE</name>
<feature type="compositionally biased region" description="Basic residues" evidence="1">
    <location>
        <begin position="35"/>
        <end position="45"/>
    </location>
</feature>
<accession>A0A4Y2BWX4</accession>
<evidence type="ECO:0000313" key="2">
    <source>
        <dbReference type="EMBL" id="GBL96568.1"/>
    </source>
</evidence>
<feature type="region of interest" description="Disordered" evidence="1">
    <location>
        <begin position="19"/>
        <end position="46"/>
    </location>
</feature>
<reference evidence="2 3" key="1">
    <citation type="journal article" date="2019" name="Sci. Rep.">
        <title>Orb-weaving spider Araneus ventricosus genome elucidates the spidroin gene catalogue.</title>
        <authorList>
            <person name="Kono N."/>
            <person name="Nakamura H."/>
            <person name="Ohtoshi R."/>
            <person name="Moran D.A.P."/>
            <person name="Shinohara A."/>
            <person name="Yoshida Y."/>
            <person name="Fujiwara M."/>
            <person name="Mori M."/>
            <person name="Tomita M."/>
            <person name="Arakawa K."/>
        </authorList>
    </citation>
    <scope>NUCLEOTIDE SEQUENCE [LARGE SCALE GENOMIC DNA]</scope>
</reference>
<dbReference type="Proteomes" id="UP000499080">
    <property type="component" value="Unassembled WGS sequence"/>
</dbReference>
<feature type="compositionally biased region" description="Basic residues" evidence="1">
    <location>
        <begin position="19"/>
        <end position="28"/>
    </location>
</feature>
<sequence>MLIKADEFPSGSETINKYQRTRNKRRKINRESERHRRVGRKKKRSITLGQRTADFAAQVTRCGVNDGTGDPGPPVGYAVPSVGANFCTPFTQRRSGENLRPISSDPSLRTARRVTPVVETVPLSGRSCLPSGRH</sequence>
<organism evidence="2 3">
    <name type="scientific">Araneus ventricosus</name>
    <name type="common">Orbweaver spider</name>
    <name type="synonym">Epeira ventricosa</name>
    <dbReference type="NCBI Taxonomy" id="182803"/>
    <lineage>
        <taxon>Eukaryota</taxon>
        <taxon>Metazoa</taxon>
        <taxon>Ecdysozoa</taxon>
        <taxon>Arthropoda</taxon>
        <taxon>Chelicerata</taxon>
        <taxon>Arachnida</taxon>
        <taxon>Araneae</taxon>
        <taxon>Araneomorphae</taxon>
        <taxon>Entelegynae</taxon>
        <taxon>Araneoidea</taxon>
        <taxon>Araneidae</taxon>
        <taxon>Araneus</taxon>
    </lineage>
</organism>
<comment type="caution">
    <text evidence="2">The sequence shown here is derived from an EMBL/GenBank/DDBJ whole genome shotgun (WGS) entry which is preliminary data.</text>
</comment>
<evidence type="ECO:0000313" key="3">
    <source>
        <dbReference type="Proteomes" id="UP000499080"/>
    </source>
</evidence>
<dbReference type="AlphaFoldDB" id="A0A4Y2BWX4"/>